<keyword evidence="5 10" id="KW-0863">Zinc-finger</keyword>
<dbReference type="Gene3D" id="2.10.110.30">
    <property type="match status" value="1"/>
</dbReference>
<dbReference type="GO" id="GO:0061630">
    <property type="term" value="F:ubiquitin protein ligase activity"/>
    <property type="evidence" value="ECO:0007669"/>
    <property type="project" value="UniProtKB-UniRule"/>
</dbReference>
<comment type="function">
    <text evidence="10">Ubiquitin ligase protein which is a component of the N-end rule pathway. Recognizes and binds to proteins bearing specific N-terminal residues that are destabilizing according to the N-end rule, leading to their ubiquitination and subsequent degradation.</text>
</comment>
<evidence type="ECO:0000256" key="10">
    <source>
        <dbReference type="RuleBase" id="RU366018"/>
    </source>
</evidence>
<evidence type="ECO:0000256" key="2">
    <source>
        <dbReference type="ARBA" id="ARBA00004906"/>
    </source>
</evidence>
<dbReference type="InterPro" id="IPR055194">
    <property type="entry name" value="UBR1-like_WH"/>
</dbReference>
<comment type="pathway">
    <text evidence="2 10">Protein modification; protein ubiquitination.</text>
</comment>
<dbReference type="InterPro" id="IPR015943">
    <property type="entry name" value="WD40/YVTN_repeat-like_dom_sf"/>
</dbReference>
<dbReference type="InterPro" id="IPR044046">
    <property type="entry name" value="E3_ligase_UBR-like_C"/>
</dbReference>
<evidence type="ECO:0000256" key="7">
    <source>
        <dbReference type="ARBA" id="ARBA00022833"/>
    </source>
</evidence>
<comment type="similarity">
    <text evidence="8 10">Belongs to the E3 ubiquitin-protein ligase UBR1-like family.</text>
</comment>
<dbReference type="GO" id="GO:0008270">
    <property type="term" value="F:zinc ion binding"/>
    <property type="evidence" value="ECO:0007669"/>
    <property type="project" value="UniProtKB-UniRule"/>
</dbReference>
<keyword evidence="4 10" id="KW-0479">Metal-binding</keyword>
<accession>A0A8K0N122</accession>
<dbReference type="SUPFAM" id="SSF50978">
    <property type="entry name" value="WD40 repeat-like"/>
    <property type="match status" value="1"/>
</dbReference>
<dbReference type="Pfam" id="PF22960">
    <property type="entry name" value="WHD_UBR1"/>
    <property type="match status" value="1"/>
</dbReference>
<reference evidence="12" key="1">
    <citation type="journal article" date="2017" name="Gigascience">
        <title>The genome draft of coconut (Cocos nucifera).</title>
        <authorList>
            <person name="Xiao Y."/>
            <person name="Xu P."/>
            <person name="Fan H."/>
            <person name="Baudouin L."/>
            <person name="Xia W."/>
            <person name="Bocs S."/>
            <person name="Xu J."/>
            <person name="Li Q."/>
            <person name="Guo A."/>
            <person name="Zhou L."/>
            <person name="Li J."/>
            <person name="Wu Y."/>
            <person name="Ma Z."/>
            <person name="Armero A."/>
            <person name="Issali A.E."/>
            <person name="Liu N."/>
            <person name="Peng M."/>
            <person name="Yang Y."/>
        </authorList>
    </citation>
    <scope>NUCLEOTIDE SEQUENCE</scope>
    <source>
        <tissue evidence="12">Spear leaf of Hainan Tall coconut</tissue>
    </source>
</reference>
<protein>
    <recommendedName>
        <fullName evidence="10">E3 ubiquitin-protein ligase</fullName>
        <ecNumber evidence="10">2.3.2.27</ecNumber>
    </recommendedName>
</protein>
<dbReference type="EC" id="2.3.2.27" evidence="10"/>
<gene>
    <name evidence="12" type="ORF">COCNU_04G015980</name>
</gene>
<keyword evidence="6 10" id="KW-0833">Ubl conjugation pathway</keyword>
<comment type="catalytic activity">
    <reaction evidence="1 10">
        <text>S-ubiquitinyl-[E2 ubiquitin-conjugating enzyme]-L-cysteine + [acceptor protein]-L-lysine = [E2 ubiquitin-conjugating enzyme]-L-cysteine + N(6)-ubiquitinyl-[acceptor protein]-L-lysine.</text>
        <dbReference type="EC" id="2.3.2.27"/>
    </reaction>
</comment>
<dbReference type="InterPro" id="IPR003126">
    <property type="entry name" value="Znf_UBR"/>
</dbReference>
<feature type="zinc finger region" description="UBR-type" evidence="9">
    <location>
        <begin position="104"/>
        <end position="174"/>
    </location>
</feature>
<evidence type="ECO:0000256" key="3">
    <source>
        <dbReference type="ARBA" id="ARBA00022679"/>
    </source>
</evidence>
<keyword evidence="7 10" id="KW-0862">Zinc</keyword>
<dbReference type="GO" id="GO:0005737">
    <property type="term" value="C:cytoplasm"/>
    <property type="evidence" value="ECO:0007669"/>
    <property type="project" value="TreeGrafter"/>
</dbReference>
<dbReference type="CDD" id="cd16482">
    <property type="entry name" value="RING-H2_UBR1-like"/>
    <property type="match status" value="1"/>
</dbReference>
<dbReference type="InterPro" id="IPR039164">
    <property type="entry name" value="UBR1-like"/>
</dbReference>
<evidence type="ECO:0000256" key="6">
    <source>
        <dbReference type="ARBA" id="ARBA00022786"/>
    </source>
</evidence>
<dbReference type="PANTHER" id="PTHR21497">
    <property type="entry name" value="UBIQUITIN LIGASE E3 ALPHA-RELATED"/>
    <property type="match status" value="1"/>
</dbReference>
<dbReference type="CDD" id="cd19673">
    <property type="entry name" value="UBR-box_UBR3"/>
    <property type="match status" value="1"/>
</dbReference>
<evidence type="ECO:0000256" key="9">
    <source>
        <dbReference type="PROSITE-ProRule" id="PRU00508"/>
    </source>
</evidence>
<dbReference type="OrthoDB" id="26387at2759"/>
<organism evidence="12 13">
    <name type="scientific">Cocos nucifera</name>
    <name type="common">Coconut palm</name>
    <dbReference type="NCBI Taxonomy" id="13894"/>
    <lineage>
        <taxon>Eukaryota</taxon>
        <taxon>Viridiplantae</taxon>
        <taxon>Streptophyta</taxon>
        <taxon>Embryophyta</taxon>
        <taxon>Tracheophyta</taxon>
        <taxon>Spermatophyta</taxon>
        <taxon>Magnoliopsida</taxon>
        <taxon>Liliopsida</taxon>
        <taxon>Arecaceae</taxon>
        <taxon>Arecoideae</taxon>
        <taxon>Cocoseae</taxon>
        <taxon>Attaleinae</taxon>
        <taxon>Cocos</taxon>
    </lineage>
</organism>
<dbReference type="GO" id="GO:0000151">
    <property type="term" value="C:ubiquitin ligase complex"/>
    <property type="evidence" value="ECO:0007669"/>
    <property type="project" value="TreeGrafter"/>
</dbReference>
<evidence type="ECO:0000259" key="11">
    <source>
        <dbReference type="PROSITE" id="PS51157"/>
    </source>
</evidence>
<evidence type="ECO:0000256" key="5">
    <source>
        <dbReference type="ARBA" id="ARBA00022771"/>
    </source>
</evidence>
<proteinExistence type="inferred from homology"/>
<keyword evidence="3 10" id="KW-0808">Transferase</keyword>
<evidence type="ECO:0000313" key="13">
    <source>
        <dbReference type="Proteomes" id="UP000797356"/>
    </source>
</evidence>
<evidence type="ECO:0000256" key="1">
    <source>
        <dbReference type="ARBA" id="ARBA00000900"/>
    </source>
</evidence>
<reference evidence="12" key="2">
    <citation type="submission" date="2019-07" db="EMBL/GenBank/DDBJ databases">
        <authorList>
            <person name="Yang Y."/>
            <person name="Bocs S."/>
            <person name="Baudouin L."/>
        </authorList>
    </citation>
    <scope>NUCLEOTIDE SEQUENCE</scope>
    <source>
        <tissue evidence="12">Spear leaf of Hainan Tall coconut</tissue>
    </source>
</reference>
<evidence type="ECO:0000313" key="12">
    <source>
        <dbReference type="EMBL" id="KAG1339292.1"/>
    </source>
</evidence>
<dbReference type="Pfam" id="PF00400">
    <property type="entry name" value="WD40"/>
    <property type="match status" value="1"/>
</dbReference>
<dbReference type="PANTHER" id="PTHR21497:SF53">
    <property type="entry name" value="E3 UBIQUITIN-PROTEIN LIGASE PRT6"/>
    <property type="match status" value="1"/>
</dbReference>
<dbReference type="Proteomes" id="UP000797356">
    <property type="component" value="Chromosome 4"/>
</dbReference>
<dbReference type="InterPro" id="IPR036322">
    <property type="entry name" value="WD40_repeat_dom_sf"/>
</dbReference>
<comment type="caution">
    <text evidence="12">The sequence shown here is derived from an EMBL/GenBank/DDBJ whole genome shotgun (WGS) entry which is preliminary data.</text>
</comment>
<evidence type="ECO:0000256" key="8">
    <source>
        <dbReference type="ARBA" id="ARBA00046341"/>
    </source>
</evidence>
<dbReference type="Gene3D" id="2.130.10.10">
    <property type="entry name" value="YVTN repeat-like/Quinoprotein amine dehydrogenase"/>
    <property type="match status" value="1"/>
</dbReference>
<dbReference type="SMART" id="SM00396">
    <property type="entry name" value="ZnF_UBR1"/>
    <property type="match status" value="1"/>
</dbReference>
<dbReference type="InterPro" id="IPR001680">
    <property type="entry name" value="WD40_rpt"/>
</dbReference>
<feature type="domain" description="UBR-type" evidence="11">
    <location>
        <begin position="104"/>
        <end position="174"/>
    </location>
</feature>
<dbReference type="FunFam" id="2.10.110.30:FF:000002">
    <property type="entry name" value="Putative e3 ubiquitin-protein ligase ubr3"/>
    <property type="match status" value="1"/>
</dbReference>
<dbReference type="Pfam" id="PF18995">
    <property type="entry name" value="PRT6_C"/>
    <property type="match status" value="1"/>
</dbReference>
<dbReference type="GO" id="GO:0016567">
    <property type="term" value="P:protein ubiquitination"/>
    <property type="evidence" value="ECO:0007669"/>
    <property type="project" value="UniProtKB-UniRule"/>
</dbReference>
<dbReference type="EMBL" id="CM017875">
    <property type="protein sequence ID" value="KAG1339292.1"/>
    <property type="molecule type" value="Genomic_DNA"/>
</dbReference>
<evidence type="ECO:0000256" key="4">
    <source>
        <dbReference type="ARBA" id="ARBA00022723"/>
    </source>
</evidence>
<dbReference type="SMART" id="SM00320">
    <property type="entry name" value="WD40"/>
    <property type="match status" value="3"/>
</dbReference>
<name>A0A8K0N122_COCNU</name>
<keyword evidence="13" id="KW-1185">Reference proteome</keyword>
<dbReference type="UniPathway" id="UPA00143"/>
<sequence length="2224" mass="248781">MAGMERLDRQGVPLELLEQSQLGLVLFVKENKSLLREIVSAILPTDIHASEPQRSSKSESGGSSSSINVEEFGESMLWLQWLMFEGEPQATLQDLAQKAAGQRAVCGAVWGRNDLAYRCRTCEHDPTCAICVPCFENGNHKDHDYSIMYTGGGCCDCGDITAWEREGFCSKHKGTEQFQPLPEELANSVGPVLDALLVCWKDKVSLAEHPRHLREGDHKDVFSNVANELTSAVVDVLLDFCECSESLLNFISRRMFQCIGLLDVLARAERFLDKDVVKKLHELLLKLLGEPLFKYEFAKAFARYYPDTVNEIVKECMDSMLEKYPLLSTFSVQIFTVRTLTPRLVREVNLLAVLTGCLRDLFLSCVGEDNILQGQDLLNLLVRLIKDVVLLPANKWANLCETTIRLVEDIRYVLSHEEVPKYIAQERPDIYRTWMKLLSLVQGMDALKRATNIHTEEENENLDAPFVLGHHLGNVHTLLVQGAFSVVESKEMKDVMEVQGLNDSDSVRHAKVGRLSEESSACSLSSRSSRLDSGLQDHDENFDIWNCISIPSSAIWLIFECLKSMQGWLEPKITPRNNSFAPDAISSSGYNPLTLRKKFFRKKEGANYNKVYRIPVSREDMNADRLPTPSDYHGRPTHPLIHGITGGNSMDVDDTTDVSSDHASTSGLSDDSLLEIDLGTELEALRILNMANWPDIVYDVSSQEISFHIPLHRLLSLLLRIAMKTCYGETEKLEKAIVISSLPSSACYHEFFWQVFGSLQPYGFSAFVMEHPLRLRVFCAQVRAGMWRKNGDAPIFSSELYRSVQSLEQGLESDLFLLQCCAALAPPELFVRRIQERFGLSNYTSLNLAEHNEYEPVLIQEMLAFMIQIVKERCFSGLSPVENLKRELVYKLAIGDATHSQLVKALPYDLSKSDRLQNVVNTLAVYSKPSGMKQVVVHVVGKYSLRKASWKELDLYHPRWNSRDLQVAEERYFRFCKVSALNFQLPRWTAIFEPLTTISRIATSKAVLEIVRAALFYAVFAEMSPVSRAPDGVLITALHLLSLALDICDSQSRDNQSCMSFSHHAEDSFPILKYASKEVDVGASNELSFWKNQSLLSLLVSLMRKHKEESDKSFPETRQCDISSLIENLLKKFAQLSTDCMGTLKQLAPDMVFRMLQQFPDSTMQNSASASDTEHRAKAREHQAAIMAKMRAEQSRFIASLKSTVSDEPDVSISKQEISIPEVYHVSEESAPLCAFCHDPDSQSPLCFMILIQLTTFVERGPPSWEDGGQSDEKIQSVGKEGVVNPSIADSSSPARLVQNAGVDFSIDIEPAEGNAFLDFFEEQLPDIRNIQLPTVSRDNGTDTTLSLEMIEDEIYQSIVGDMQSIESHTQALDGEQTHSTICVPVGSKKSGSIEFSVLGEYIAYLSRETSKHQSSIYGLQRLANVSSKPTSTAKFNRFGPSNCDGIHISSCGHVVHQECHDRYLSSLKQRYIRRLGFEGVHIVDPDLGELLCPVCRRFANSILPAFPCTSNNAWRNMVTSINSATPTNISSSISSDLVGGILHLPLALSILQSTSKMVGQSRFLEAYSGKPRETIEPSLEPALQKLFILYYPRSYGSFLASGRLSHSLILWDTLKYSIISTEIVARGRLNMHSTGSKSCLESLYGELHSSSGFISSLLLHVAQSARSLNPLEVLLRFRGIQLLAGSICSGVSGDNNLSNADKPRGTFSSVLECADTGEAFPDSRFWKQAANPILGQDPFSSLMAVLFCLPLPFISSSEYFIPLVHLFYVVCVVQALITCYGKHNFDISSFGDCLLNHVSKTMAESELVRQYFVSNYIDTSCHPKDMIRKLTFPYLRRCALLWKLLKSSRLAPLYGSSSIWEGSNLYTSSDALDTANCHAVELNGIKELEDMFQIHSLELVLKDEVVHALSLRWCEHFLKEFRVCENRGVLFSTPAVPFKLMQLPRVYQDLLQRMMSTCLNHAMDCGAGIGVFLLVRRFARHGFWPSPYLDAFGEERELICDDQNGNICVWDLTANSCSWNTGISVPVSSLCMAFNQLHTVTSFRLLHKLQAHDGRILKCLLSPEFCDPRRYLATASSDHTVKISNVDGFTLERALTGHQHRVRVWDCVFSMDGAHGIITASSDTTMILRTMSTATAEAIRVYQGHHEAAVYCTVLDGHQHRVRVWDCVFSMDGAHGIITASSDTTMILRTMSTATAEAIRVYQGHHEAAVYCTVLDGAESPPS</sequence>
<dbReference type="GO" id="GO:0071596">
    <property type="term" value="P:ubiquitin-dependent protein catabolic process via the N-end rule pathway"/>
    <property type="evidence" value="ECO:0007669"/>
    <property type="project" value="UniProtKB-UniRule"/>
</dbReference>
<dbReference type="Pfam" id="PF02207">
    <property type="entry name" value="zf-UBR"/>
    <property type="match status" value="1"/>
</dbReference>
<dbReference type="PROSITE" id="PS51157">
    <property type="entry name" value="ZF_UBR"/>
    <property type="match status" value="1"/>
</dbReference>